<dbReference type="Proteomes" id="UP000464658">
    <property type="component" value="Chromosome"/>
</dbReference>
<reference evidence="2 3" key="1">
    <citation type="submission" date="2019-12" db="EMBL/GenBank/DDBJ databases">
        <title>Full genome sequence of a Bacillus safensis strain isolated from commercially available natto in Indonesia.</title>
        <authorList>
            <person name="Yoshida M."/>
            <person name="Uomi M."/>
            <person name="Waturangi D."/>
            <person name="Ekaputri J.J."/>
            <person name="Setiamarga D.H.E."/>
        </authorList>
    </citation>
    <scope>NUCLEOTIDE SEQUENCE [LARGE SCALE GENOMIC DNA]</scope>
    <source>
        <strain evidence="2 3">IDN1</strain>
    </source>
</reference>
<dbReference type="InterPro" id="IPR023213">
    <property type="entry name" value="CAT-like_dom_sf"/>
</dbReference>
<dbReference type="AlphaFoldDB" id="A0A5S9M4G4"/>
<dbReference type="EMBL" id="AP021906">
    <property type="protein sequence ID" value="BBP87054.1"/>
    <property type="molecule type" value="Genomic_DNA"/>
</dbReference>
<dbReference type="Gene3D" id="3.30.559.10">
    <property type="entry name" value="Chloramphenicol acetyltransferase-like domain"/>
    <property type="match status" value="1"/>
</dbReference>
<feature type="domain" description="Condensation" evidence="1">
    <location>
        <begin position="1"/>
        <end position="87"/>
    </location>
</feature>
<evidence type="ECO:0000313" key="2">
    <source>
        <dbReference type="EMBL" id="BBP87054.1"/>
    </source>
</evidence>
<dbReference type="GO" id="GO:0003824">
    <property type="term" value="F:catalytic activity"/>
    <property type="evidence" value="ECO:0007669"/>
    <property type="project" value="InterPro"/>
</dbReference>
<protein>
    <recommendedName>
        <fullName evidence="1">Condensation domain-containing protein</fullName>
    </recommendedName>
</protein>
<dbReference type="SUPFAM" id="SSF52777">
    <property type="entry name" value="CoA-dependent acyltransferases"/>
    <property type="match status" value="1"/>
</dbReference>
<evidence type="ECO:0000259" key="1">
    <source>
        <dbReference type="Pfam" id="PF00668"/>
    </source>
</evidence>
<proteinExistence type="predicted"/>
<accession>A0A5S9M4G4</accession>
<organism evidence="2 3">
    <name type="scientific">Bacillus safensis</name>
    <dbReference type="NCBI Taxonomy" id="561879"/>
    <lineage>
        <taxon>Bacteria</taxon>
        <taxon>Bacillati</taxon>
        <taxon>Bacillota</taxon>
        <taxon>Bacilli</taxon>
        <taxon>Bacillales</taxon>
        <taxon>Bacillaceae</taxon>
        <taxon>Bacillus</taxon>
    </lineage>
</organism>
<gene>
    <name evidence="2" type="ORF">BsIDN1_06720</name>
</gene>
<evidence type="ECO:0000313" key="3">
    <source>
        <dbReference type="Proteomes" id="UP000464658"/>
    </source>
</evidence>
<name>A0A5S9M4G4_BACIA</name>
<dbReference type="Pfam" id="PF00668">
    <property type="entry name" value="Condensation"/>
    <property type="match status" value="1"/>
</dbReference>
<sequence length="106" mass="11923">MYVLQQLHPEVVTYHMPAVLMMEGSLDVKQLEAALQALIDRHESLRTAFVEIDGVPVQKVYRQVPFTLEVDEIEGDQEQSVVESFITPFILITSSTINEGKSGEAF</sequence>
<dbReference type="GO" id="GO:0008610">
    <property type="term" value="P:lipid biosynthetic process"/>
    <property type="evidence" value="ECO:0007669"/>
    <property type="project" value="UniProtKB-ARBA"/>
</dbReference>
<dbReference type="InterPro" id="IPR001242">
    <property type="entry name" value="Condensation_dom"/>
</dbReference>